<feature type="transmembrane region" description="Helical" evidence="1">
    <location>
        <begin position="178"/>
        <end position="201"/>
    </location>
</feature>
<sequence>MEHYTSLPIRGDYLTQSGTPARIGGLVYSIVGMICISVIASCLTLRVTTIRRSSSIRSLSAIHFLMLAIYIIGLASCMCSLILFYGYGTEDQSACHLAIITCLTFYLGQKLPIYIFLVERAHIVRAVTRTRLQDCYYVGGLLVVILGFGTLTVILFVWRTWSYDHAQKICRIGFSIQVAIALLVFDILFNLALTVLFVYFLRSYLTKGLLKAFVPRGVADLMVSKIARISLRPREISIVVPQTALIRVIRNTIFGCIAMCLTGIPNVIILIVLDSQEDTWLCYTFCTIDVTWAVLVIHWLTTIHSDFVILRSDTGNRSRPSDCGLSHRLQLSPLAYTGRFEWREIELDTFSKLRDSIDRTEDTAPSTMDEGVTIDTILEDFFGLNGTGRIHETANDGGEMAREEVPRRMVPQTTFHDVLREINKK</sequence>
<reference evidence="2 3" key="1">
    <citation type="submission" date="2024-06" db="EMBL/GenBank/DDBJ databases">
        <title>Complete genome of Phlyctema vagabunda strain 19-DSS-EL-015.</title>
        <authorList>
            <person name="Fiorenzani C."/>
        </authorList>
    </citation>
    <scope>NUCLEOTIDE SEQUENCE [LARGE SCALE GENOMIC DNA]</scope>
    <source>
        <strain evidence="2 3">19-DSS-EL-015</strain>
    </source>
</reference>
<name>A0ABR4PLD0_9HELO</name>
<keyword evidence="1" id="KW-0812">Transmembrane</keyword>
<keyword evidence="1" id="KW-0472">Membrane</keyword>
<evidence type="ECO:0000256" key="1">
    <source>
        <dbReference type="SAM" id="Phobius"/>
    </source>
</evidence>
<feature type="transmembrane region" description="Helical" evidence="1">
    <location>
        <begin position="137"/>
        <end position="158"/>
    </location>
</feature>
<feature type="transmembrane region" description="Helical" evidence="1">
    <location>
        <begin position="252"/>
        <end position="272"/>
    </location>
</feature>
<dbReference type="PANTHER" id="PTHR38848:SF3">
    <property type="entry name" value="G-PROTEIN COUPLED RECEPTORS FAMILY 3 PROFILE DOMAIN-CONTAINING PROTEIN"/>
    <property type="match status" value="1"/>
</dbReference>
<feature type="transmembrane region" description="Helical" evidence="1">
    <location>
        <begin position="59"/>
        <end position="85"/>
    </location>
</feature>
<feature type="transmembrane region" description="Helical" evidence="1">
    <location>
        <begin position="26"/>
        <end position="47"/>
    </location>
</feature>
<accession>A0ABR4PLD0</accession>
<evidence type="ECO:0000313" key="3">
    <source>
        <dbReference type="Proteomes" id="UP001629113"/>
    </source>
</evidence>
<comment type="caution">
    <text evidence="2">The sequence shown here is derived from an EMBL/GenBank/DDBJ whole genome shotgun (WGS) entry which is preliminary data.</text>
</comment>
<evidence type="ECO:0000313" key="2">
    <source>
        <dbReference type="EMBL" id="KAL3423741.1"/>
    </source>
</evidence>
<dbReference type="EMBL" id="JBFCZG010000004">
    <property type="protein sequence ID" value="KAL3423741.1"/>
    <property type="molecule type" value="Genomic_DNA"/>
</dbReference>
<dbReference type="Proteomes" id="UP001629113">
    <property type="component" value="Unassembled WGS sequence"/>
</dbReference>
<protein>
    <submittedName>
        <fullName evidence="2">Uncharacterized protein</fullName>
    </submittedName>
</protein>
<organism evidence="2 3">
    <name type="scientific">Phlyctema vagabunda</name>
    <dbReference type="NCBI Taxonomy" id="108571"/>
    <lineage>
        <taxon>Eukaryota</taxon>
        <taxon>Fungi</taxon>
        <taxon>Dikarya</taxon>
        <taxon>Ascomycota</taxon>
        <taxon>Pezizomycotina</taxon>
        <taxon>Leotiomycetes</taxon>
        <taxon>Helotiales</taxon>
        <taxon>Dermateaceae</taxon>
        <taxon>Phlyctema</taxon>
    </lineage>
</organism>
<dbReference type="PANTHER" id="PTHR38848">
    <property type="entry name" value="G-PROTEIN COUPLED RECEPTORS FAMILY 3 PROFILE DOMAIN-CONTAINING PROTEIN"/>
    <property type="match status" value="1"/>
</dbReference>
<feature type="transmembrane region" description="Helical" evidence="1">
    <location>
        <begin position="292"/>
        <end position="310"/>
    </location>
</feature>
<keyword evidence="1" id="KW-1133">Transmembrane helix</keyword>
<feature type="transmembrane region" description="Helical" evidence="1">
    <location>
        <begin position="97"/>
        <end position="117"/>
    </location>
</feature>
<keyword evidence="3" id="KW-1185">Reference proteome</keyword>
<proteinExistence type="predicted"/>
<gene>
    <name evidence="2" type="ORF">PVAG01_05488</name>
</gene>